<comment type="caution">
    <text evidence="6">The sequence shown here is derived from an EMBL/GenBank/DDBJ whole genome shotgun (WGS) entry which is preliminary data.</text>
</comment>
<gene>
    <name evidence="6" type="ORF">ACFQE1_03040</name>
</gene>
<protein>
    <submittedName>
        <fullName evidence="6">Tyrosine-type recombinase/integrase</fullName>
    </submittedName>
</protein>
<dbReference type="PANTHER" id="PTHR30349">
    <property type="entry name" value="PHAGE INTEGRASE-RELATED"/>
    <property type="match status" value="1"/>
</dbReference>
<feature type="domain" description="Tyr recombinase" evidence="5">
    <location>
        <begin position="156"/>
        <end position="378"/>
    </location>
</feature>
<evidence type="ECO:0000256" key="1">
    <source>
        <dbReference type="ARBA" id="ARBA00022908"/>
    </source>
</evidence>
<dbReference type="InterPro" id="IPR011010">
    <property type="entry name" value="DNA_brk_join_enz"/>
</dbReference>
<keyword evidence="2" id="KW-0238">DNA-binding</keyword>
<dbReference type="InterPro" id="IPR050090">
    <property type="entry name" value="Tyrosine_recombinase_XerCD"/>
</dbReference>
<feature type="region of interest" description="Disordered" evidence="4">
    <location>
        <begin position="300"/>
        <end position="324"/>
    </location>
</feature>
<dbReference type="InterPro" id="IPR013762">
    <property type="entry name" value="Integrase-like_cat_sf"/>
</dbReference>
<keyword evidence="1" id="KW-0229">DNA integration</keyword>
<organism evidence="6 7">
    <name type="scientific">Halobium palmae</name>
    <dbReference type="NCBI Taxonomy" id="1776492"/>
    <lineage>
        <taxon>Archaea</taxon>
        <taxon>Methanobacteriati</taxon>
        <taxon>Methanobacteriota</taxon>
        <taxon>Stenosarchaea group</taxon>
        <taxon>Halobacteria</taxon>
        <taxon>Halobacteriales</taxon>
        <taxon>Haloferacaceae</taxon>
        <taxon>Halobium</taxon>
    </lineage>
</organism>
<dbReference type="Gene3D" id="1.10.150.130">
    <property type="match status" value="1"/>
</dbReference>
<dbReference type="PANTHER" id="PTHR30349:SF41">
    <property type="entry name" value="INTEGRASE_RECOMBINASE PROTEIN MJ0367-RELATED"/>
    <property type="match status" value="1"/>
</dbReference>
<dbReference type="Pfam" id="PF00589">
    <property type="entry name" value="Phage_integrase"/>
    <property type="match status" value="1"/>
</dbReference>
<evidence type="ECO:0000256" key="2">
    <source>
        <dbReference type="ARBA" id="ARBA00023125"/>
    </source>
</evidence>
<evidence type="ECO:0000256" key="3">
    <source>
        <dbReference type="ARBA" id="ARBA00023172"/>
    </source>
</evidence>
<evidence type="ECO:0000313" key="6">
    <source>
        <dbReference type="EMBL" id="MFC6723385.1"/>
    </source>
</evidence>
<name>A0ABD5RVN9_9EURY</name>
<keyword evidence="3" id="KW-0233">DNA recombination</keyword>
<reference evidence="6 7" key="1">
    <citation type="journal article" date="2019" name="Int. J. Syst. Evol. Microbiol.">
        <title>The Global Catalogue of Microorganisms (GCM) 10K type strain sequencing project: providing services to taxonomists for standard genome sequencing and annotation.</title>
        <authorList>
            <consortium name="The Broad Institute Genomics Platform"/>
            <consortium name="The Broad Institute Genome Sequencing Center for Infectious Disease"/>
            <person name="Wu L."/>
            <person name="Ma J."/>
        </authorList>
    </citation>
    <scope>NUCLEOTIDE SEQUENCE [LARGE SCALE GENOMIC DNA]</scope>
    <source>
        <strain evidence="6 7">NBRC 111368</strain>
    </source>
</reference>
<dbReference type="Proteomes" id="UP001596328">
    <property type="component" value="Unassembled WGS sequence"/>
</dbReference>
<dbReference type="EMBL" id="JBHSWU010000014">
    <property type="protein sequence ID" value="MFC6723385.1"/>
    <property type="molecule type" value="Genomic_DNA"/>
</dbReference>
<dbReference type="GO" id="GO:0015074">
    <property type="term" value="P:DNA integration"/>
    <property type="evidence" value="ECO:0007669"/>
    <property type="project" value="UniProtKB-KW"/>
</dbReference>
<dbReference type="CDD" id="cd00397">
    <property type="entry name" value="DNA_BRE_C"/>
    <property type="match status" value="1"/>
</dbReference>
<accession>A0ABD5RVN9</accession>
<dbReference type="GO" id="GO:0003677">
    <property type="term" value="F:DNA binding"/>
    <property type="evidence" value="ECO:0007669"/>
    <property type="project" value="UniProtKB-KW"/>
</dbReference>
<evidence type="ECO:0000313" key="7">
    <source>
        <dbReference type="Proteomes" id="UP001596328"/>
    </source>
</evidence>
<feature type="compositionally biased region" description="Basic and acidic residues" evidence="4">
    <location>
        <begin position="303"/>
        <end position="323"/>
    </location>
</feature>
<dbReference type="InterPro" id="IPR002104">
    <property type="entry name" value="Integrase_catalytic"/>
</dbReference>
<evidence type="ECO:0000259" key="5">
    <source>
        <dbReference type="PROSITE" id="PS51898"/>
    </source>
</evidence>
<dbReference type="PROSITE" id="PS51898">
    <property type="entry name" value="TYR_RECOMBINASE"/>
    <property type="match status" value="1"/>
</dbReference>
<dbReference type="GO" id="GO:0006310">
    <property type="term" value="P:DNA recombination"/>
    <property type="evidence" value="ECO:0007669"/>
    <property type="project" value="UniProtKB-KW"/>
</dbReference>
<dbReference type="Gene3D" id="1.10.443.10">
    <property type="entry name" value="Intergrase catalytic core"/>
    <property type="match status" value="1"/>
</dbReference>
<dbReference type="SUPFAM" id="SSF56349">
    <property type="entry name" value="DNA breaking-rejoining enzymes"/>
    <property type="match status" value="1"/>
</dbReference>
<sequence length="379" mass="43566">MASSLIKNEESPRNVTVEELREVFSEELSRGVLSDSEDLVPHTPDQCVKKYLENKQSSLSNASQRDVRSSLSFVTKWCHLEGINNMNKLRGTHLQDFRTWRREESSNRTDTLSPATMISELRRLADFLREIANFDAVQHDLHTKVTFPNISEEAERKMVVIEHDRMERILNHLNKYKYATTEHVALKILAETGMRVGGLRSIDIDDIDRQKGIRMLLLRHRPSTDTPLKNGRKGERNVSISEELGNLIDDYISVTPDSSTDDFGRRPLLTTSQGRPNTGTVRKWAYQWSRPCAINETCPLGRNPRDCEATERDKESRCPESRSTHPIRRGYITHLLNEGVSKYVVSNRCNVSVEVLEKHYDASSDSEKSIRRWKQVTDS</sequence>
<keyword evidence="7" id="KW-1185">Reference proteome</keyword>
<dbReference type="InterPro" id="IPR010998">
    <property type="entry name" value="Integrase_recombinase_N"/>
</dbReference>
<proteinExistence type="predicted"/>
<dbReference type="AlphaFoldDB" id="A0ABD5RVN9"/>
<evidence type="ECO:0000256" key="4">
    <source>
        <dbReference type="SAM" id="MobiDB-lite"/>
    </source>
</evidence>